<dbReference type="SUPFAM" id="SSF46894">
    <property type="entry name" value="C-terminal effector domain of the bipartite response regulators"/>
    <property type="match status" value="1"/>
</dbReference>
<accession>A0A0G0XK34</accession>
<name>A0A0G0XK34_9BACT</name>
<comment type="caution">
    <text evidence="3">The sequence shown here is derived from an EMBL/GenBank/DDBJ whole genome shotgun (WGS) entry which is preliminary data.</text>
</comment>
<evidence type="ECO:0000256" key="1">
    <source>
        <dbReference type="SAM" id="MobiDB-lite"/>
    </source>
</evidence>
<gene>
    <name evidence="3" type="ORF">UU34_C0001G0039</name>
</gene>
<dbReference type="Gene3D" id="3.40.50.2300">
    <property type="match status" value="1"/>
</dbReference>
<dbReference type="AlphaFoldDB" id="A0A0G0XK34"/>
<feature type="region of interest" description="Disordered" evidence="1">
    <location>
        <begin position="1"/>
        <end position="62"/>
    </location>
</feature>
<dbReference type="InterPro" id="IPR000792">
    <property type="entry name" value="Tscrpt_reg_LuxR_C"/>
</dbReference>
<sequence>MLEKDPPKGRIQIGKRPWHPPIKGQPIGPAATTNEIDGNDAPTFEDGQLSRPLEPNETLDKTKRWKAPSVVFASRELGATIREETDASANSSGFTKREVTLLQGLVDGIGKKQRARVLDISNDDIKSYEHLIAEKVGSANRQEGLREAIVKGVTLGFLDTSNLPD</sequence>
<dbReference type="EMBL" id="LCAG01000001">
    <property type="protein sequence ID" value="KKR88042.1"/>
    <property type="molecule type" value="Genomic_DNA"/>
</dbReference>
<dbReference type="GO" id="GO:0006355">
    <property type="term" value="P:regulation of DNA-templated transcription"/>
    <property type="evidence" value="ECO:0007669"/>
    <property type="project" value="InterPro"/>
</dbReference>
<dbReference type="Pfam" id="PF00196">
    <property type="entry name" value="GerE"/>
    <property type="match status" value="1"/>
</dbReference>
<proteinExistence type="predicted"/>
<reference evidence="3 4" key="1">
    <citation type="journal article" date="2015" name="Nature">
        <title>rRNA introns, odd ribosomes, and small enigmatic genomes across a large radiation of phyla.</title>
        <authorList>
            <person name="Brown C.T."/>
            <person name="Hug L.A."/>
            <person name="Thomas B.C."/>
            <person name="Sharon I."/>
            <person name="Castelle C.J."/>
            <person name="Singh A."/>
            <person name="Wilkins M.J."/>
            <person name="Williams K.H."/>
            <person name="Banfield J.F."/>
        </authorList>
    </citation>
    <scope>NUCLEOTIDE SEQUENCE [LARGE SCALE GENOMIC DNA]</scope>
</reference>
<dbReference type="GO" id="GO:0003677">
    <property type="term" value="F:DNA binding"/>
    <property type="evidence" value="ECO:0007669"/>
    <property type="project" value="InterPro"/>
</dbReference>
<evidence type="ECO:0000313" key="4">
    <source>
        <dbReference type="Proteomes" id="UP000034854"/>
    </source>
</evidence>
<evidence type="ECO:0000259" key="2">
    <source>
        <dbReference type="Pfam" id="PF00196"/>
    </source>
</evidence>
<feature type="domain" description="HTH luxR-type" evidence="2">
    <location>
        <begin position="94"/>
        <end position="143"/>
    </location>
</feature>
<evidence type="ECO:0000313" key="3">
    <source>
        <dbReference type="EMBL" id="KKR88042.1"/>
    </source>
</evidence>
<dbReference type="Proteomes" id="UP000034854">
    <property type="component" value="Unassembled WGS sequence"/>
</dbReference>
<dbReference type="InterPro" id="IPR016032">
    <property type="entry name" value="Sig_transdc_resp-reg_C-effctor"/>
</dbReference>
<organism evidence="3 4">
    <name type="scientific">Candidatus Curtissbacteria bacterium GW2011_GWA1_41_11</name>
    <dbReference type="NCBI Taxonomy" id="1618409"/>
    <lineage>
        <taxon>Bacteria</taxon>
        <taxon>Candidatus Curtissiibacteriota</taxon>
    </lineage>
</organism>
<protein>
    <recommendedName>
        <fullName evidence="2">HTH luxR-type domain-containing protein</fullName>
    </recommendedName>
</protein>